<gene>
    <name evidence="11" type="ORF">PARE0329_LOCUS684</name>
</gene>
<keyword evidence="2 9" id="KW-0813">Transport</keyword>
<accession>A0A7S0F859</accession>
<dbReference type="GO" id="GO:0005774">
    <property type="term" value="C:vacuolar membrane"/>
    <property type="evidence" value="ECO:0007669"/>
    <property type="project" value="UniProtKB-ARBA"/>
</dbReference>
<feature type="transmembrane region" description="Helical" evidence="9">
    <location>
        <begin position="324"/>
        <end position="345"/>
    </location>
</feature>
<name>A0A7S0F859_9STRA</name>
<keyword evidence="9" id="KW-0050">Antiport</keyword>
<dbReference type="InterPro" id="IPR044880">
    <property type="entry name" value="NCX_ion-bd_dom_sf"/>
</dbReference>
<keyword evidence="8 9" id="KW-0472">Membrane</keyword>
<evidence type="ECO:0000256" key="4">
    <source>
        <dbReference type="ARBA" id="ARBA00022692"/>
    </source>
</evidence>
<feature type="transmembrane region" description="Helical" evidence="9">
    <location>
        <begin position="365"/>
        <end position="387"/>
    </location>
</feature>
<dbReference type="Pfam" id="PF01699">
    <property type="entry name" value="Na_Ca_ex"/>
    <property type="match status" value="2"/>
</dbReference>
<evidence type="ECO:0000256" key="7">
    <source>
        <dbReference type="ARBA" id="ARBA00023065"/>
    </source>
</evidence>
<dbReference type="Gene3D" id="1.20.1420.30">
    <property type="entry name" value="NCX, central ion-binding region"/>
    <property type="match status" value="1"/>
</dbReference>
<dbReference type="GO" id="GO:0012505">
    <property type="term" value="C:endomembrane system"/>
    <property type="evidence" value="ECO:0007669"/>
    <property type="project" value="UniProtKB-SubCell"/>
</dbReference>
<dbReference type="NCBIfam" id="TIGR00378">
    <property type="entry name" value="cax"/>
    <property type="match status" value="1"/>
</dbReference>
<keyword evidence="3 9" id="KW-0109">Calcium transport</keyword>
<evidence type="ECO:0000256" key="6">
    <source>
        <dbReference type="ARBA" id="ARBA00022989"/>
    </source>
</evidence>
<feature type="transmembrane region" description="Helical" evidence="9">
    <location>
        <begin position="181"/>
        <end position="203"/>
    </location>
</feature>
<feature type="transmembrane region" description="Helical" evidence="9">
    <location>
        <begin position="280"/>
        <end position="303"/>
    </location>
</feature>
<reference evidence="11" key="1">
    <citation type="submission" date="2021-01" db="EMBL/GenBank/DDBJ databases">
        <authorList>
            <person name="Corre E."/>
            <person name="Pelletier E."/>
            <person name="Niang G."/>
            <person name="Scheremetjew M."/>
            <person name="Finn R."/>
            <person name="Kale V."/>
            <person name="Holt S."/>
            <person name="Cochrane G."/>
            <person name="Meng A."/>
            <person name="Brown T."/>
            <person name="Cohen L."/>
        </authorList>
    </citation>
    <scope>NUCLEOTIDE SEQUENCE</scope>
    <source>
        <strain evidence="11">B593</strain>
    </source>
</reference>
<keyword evidence="5 9" id="KW-0106">Calcium</keyword>
<dbReference type="GO" id="GO:0015369">
    <property type="term" value="F:calcium:proton antiporter activity"/>
    <property type="evidence" value="ECO:0007669"/>
    <property type="project" value="UniProtKB-UniRule"/>
</dbReference>
<feature type="transmembrane region" description="Helical" evidence="9">
    <location>
        <begin position="150"/>
        <end position="169"/>
    </location>
</feature>
<dbReference type="NCBIfam" id="TIGR00846">
    <property type="entry name" value="caca2"/>
    <property type="match status" value="1"/>
</dbReference>
<comment type="subcellular location">
    <subcellularLocation>
        <location evidence="1">Endomembrane system</location>
        <topology evidence="1">Multi-pass membrane protein</topology>
    </subcellularLocation>
</comment>
<evidence type="ECO:0000259" key="10">
    <source>
        <dbReference type="Pfam" id="PF01699"/>
    </source>
</evidence>
<dbReference type="GO" id="GO:0006874">
    <property type="term" value="P:intracellular calcium ion homeostasis"/>
    <property type="evidence" value="ECO:0007669"/>
    <property type="project" value="TreeGrafter"/>
</dbReference>
<feature type="transmembrane region" description="Helical" evidence="9">
    <location>
        <begin position="429"/>
        <end position="448"/>
    </location>
</feature>
<feature type="transmembrane region" description="Helical" evidence="9">
    <location>
        <begin position="215"/>
        <end position="235"/>
    </location>
</feature>
<organism evidence="11">
    <name type="scientific">Pseudo-nitzschia arenysensis</name>
    <dbReference type="NCBI Taxonomy" id="697910"/>
    <lineage>
        <taxon>Eukaryota</taxon>
        <taxon>Sar</taxon>
        <taxon>Stramenopiles</taxon>
        <taxon>Ochrophyta</taxon>
        <taxon>Bacillariophyta</taxon>
        <taxon>Bacillariophyceae</taxon>
        <taxon>Bacillariophycidae</taxon>
        <taxon>Bacillariales</taxon>
        <taxon>Bacillariaceae</taxon>
        <taxon>Pseudo-nitzschia</taxon>
    </lineage>
</organism>
<feature type="transmembrane region" description="Helical" evidence="9">
    <location>
        <begin position="128"/>
        <end position="144"/>
    </location>
</feature>
<evidence type="ECO:0000313" key="11">
    <source>
        <dbReference type="EMBL" id="CAD8344049.1"/>
    </source>
</evidence>
<dbReference type="InterPro" id="IPR004837">
    <property type="entry name" value="NaCa_Exmemb"/>
</dbReference>
<feature type="transmembrane region" description="Helical" evidence="9">
    <location>
        <begin position="394"/>
        <end position="417"/>
    </location>
</feature>
<evidence type="ECO:0000256" key="1">
    <source>
        <dbReference type="ARBA" id="ARBA00004127"/>
    </source>
</evidence>
<evidence type="ECO:0000256" key="3">
    <source>
        <dbReference type="ARBA" id="ARBA00022568"/>
    </source>
</evidence>
<dbReference type="InterPro" id="IPR004798">
    <property type="entry name" value="CAX-like"/>
</dbReference>
<dbReference type="PANTHER" id="PTHR31503">
    <property type="entry name" value="VACUOLAR CALCIUM ION TRANSPORTER"/>
    <property type="match status" value="1"/>
</dbReference>
<comment type="similarity">
    <text evidence="9">Belongs to the Ca(2+):cation antiporter (CaCA) (TC 2.A.19) family.</text>
</comment>
<dbReference type="EMBL" id="HBEH01000927">
    <property type="protein sequence ID" value="CAD8344049.1"/>
    <property type="molecule type" value="Transcribed_RNA"/>
</dbReference>
<evidence type="ECO:0000256" key="2">
    <source>
        <dbReference type="ARBA" id="ARBA00022448"/>
    </source>
</evidence>
<evidence type="ECO:0000256" key="9">
    <source>
        <dbReference type="RuleBase" id="RU365028"/>
    </source>
</evidence>
<feature type="transmembrane region" description="Helical" evidence="9">
    <location>
        <begin position="455"/>
        <end position="474"/>
    </location>
</feature>
<protein>
    <recommendedName>
        <fullName evidence="10">Sodium/calcium exchanger membrane region domain-containing protein</fullName>
    </recommendedName>
</protein>
<evidence type="ECO:0000256" key="8">
    <source>
        <dbReference type="ARBA" id="ARBA00023136"/>
    </source>
</evidence>
<feature type="transmembrane region" description="Helical" evidence="9">
    <location>
        <begin position="247"/>
        <end position="268"/>
    </location>
</feature>
<proteinExistence type="inferred from homology"/>
<dbReference type="PANTHER" id="PTHR31503:SF22">
    <property type="entry name" value="VACUOLAR CALCIUM ION TRANSPORTER"/>
    <property type="match status" value="1"/>
</dbReference>
<keyword evidence="7 9" id="KW-0406">Ion transport</keyword>
<keyword evidence="4 9" id="KW-0812">Transmembrane</keyword>
<dbReference type="InterPro" id="IPR004713">
    <property type="entry name" value="CaH_exchang"/>
</dbReference>
<feature type="domain" description="Sodium/calcium exchanger membrane region" evidence="10">
    <location>
        <begin position="330"/>
        <end position="473"/>
    </location>
</feature>
<evidence type="ECO:0000256" key="5">
    <source>
        <dbReference type="ARBA" id="ARBA00022837"/>
    </source>
</evidence>
<sequence>MSTHSDDSGVGRPFVCRENVRTGSELVDYDTASFGIAGSFRAPAVARRYMNASRLSLRSKTTVDVIKEFVGISDGSGITIDSNIASEQTPLKANSDEEKATSDGSLIVAPGGTCYYSNFVNIWIGKPISFLLFCAPFACASHYLEWGPQWIFWLNFLTMVPLASILGDFTEEAALHTNEVVGGLLNASFGNAVEVVVGIQALLNNEIRVVQSSMIGSIFSNLLLVLGMCFLFGGLTRKEQNFSSLQAMSGMGLLALSSIAMILPTPFASYWELEDESVLTISRVAAIFLLVSYLQLLFFQLYTHKDSFAGDGNNEEEEEEETPTVPMWMALLGLGLTTASVTVFSDYLVESIDGFCTESGISRTFVGLIILPIVGNAVEHITAVSVAMKNKMDLALGVAIGSSTQIALFVVPVTVLWGWLANKPMTLNFPIYEVSLYVISIFTVSVCLNTGKSNWLLGSILMTTYVMLAIGFWFEKVEEF</sequence>
<keyword evidence="6 9" id="KW-1133">Transmembrane helix</keyword>
<dbReference type="AlphaFoldDB" id="A0A7S0F859"/>
<feature type="domain" description="Sodium/calcium exchanger membrane region" evidence="10">
    <location>
        <begin position="150"/>
        <end position="301"/>
    </location>
</feature>